<dbReference type="EMBL" id="BJNY01000032">
    <property type="protein sequence ID" value="GED07908.1"/>
    <property type="molecule type" value="Genomic_DNA"/>
</dbReference>
<dbReference type="Pfam" id="PF18135">
    <property type="entry name" value="Type_ISP_C"/>
    <property type="match status" value="1"/>
</dbReference>
<keyword evidence="8" id="KW-1185">Reference proteome</keyword>
<dbReference type="InterPro" id="IPR003356">
    <property type="entry name" value="DNA_methylase_A-5"/>
</dbReference>
<dbReference type="InterPro" id="IPR041635">
    <property type="entry name" value="Type_ISP_LLaBIII_C"/>
</dbReference>
<evidence type="ECO:0000256" key="1">
    <source>
        <dbReference type="ARBA" id="ARBA00011900"/>
    </source>
</evidence>
<protein>
    <recommendedName>
        <fullName evidence="1">site-specific DNA-methyltransferase (adenine-specific)</fullName>
        <ecNumber evidence="1">2.1.1.72</ecNumber>
    </recommendedName>
</protein>
<dbReference type="AlphaFoldDB" id="A0A4Y4DX07"/>
<comment type="catalytic activity">
    <reaction evidence="4">
        <text>a 2'-deoxyadenosine in DNA + S-adenosyl-L-methionine = an N(6)-methyl-2'-deoxyadenosine in DNA + S-adenosyl-L-homocysteine + H(+)</text>
        <dbReference type="Rhea" id="RHEA:15197"/>
        <dbReference type="Rhea" id="RHEA-COMP:12418"/>
        <dbReference type="Rhea" id="RHEA-COMP:12419"/>
        <dbReference type="ChEBI" id="CHEBI:15378"/>
        <dbReference type="ChEBI" id="CHEBI:57856"/>
        <dbReference type="ChEBI" id="CHEBI:59789"/>
        <dbReference type="ChEBI" id="CHEBI:90615"/>
        <dbReference type="ChEBI" id="CHEBI:90616"/>
        <dbReference type="EC" id="2.1.1.72"/>
    </reaction>
</comment>
<dbReference type="PRINTS" id="PR00507">
    <property type="entry name" value="N12N6MTFRASE"/>
</dbReference>
<dbReference type="InterPro" id="IPR050953">
    <property type="entry name" value="N4_N6_ade-DNA_methylase"/>
</dbReference>
<feature type="domain" description="DNA methylase adenine-specific" evidence="5">
    <location>
        <begin position="311"/>
        <end position="499"/>
    </location>
</feature>
<dbReference type="PANTHER" id="PTHR33841:SF1">
    <property type="entry name" value="DNA METHYLTRANSFERASE A"/>
    <property type="match status" value="1"/>
</dbReference>
<dbReference type="InterPro" id="IPR029063">
    <property type="entry name" value="SAM-dependent_MTases_sf"/>
</dbReference>
<proteinExistence type="predicted"/>
<dbReference type="GO" id="GO:0008170">
    <property type="term" value="F:N-methyltransferase activity"/>
    <property type="evidence" value="ECO:0007669"/>
    <property type="project" value="InterPro"/>
</dbReference>
<comment type="caution">
    <text evidence="7">The sequence shown here is derived from an EMBL/GenBank/DDBJ whole genome shotgun (WGS) entry which is preliminary data.</text>
</comment>
<evidence type="ECO:0000259" key="5">
    <source>
        <dbReference type="Pfam" id="PF02384"/>
    </source>
</evidence>
<name>A0A4Y4DX07_GLUUR</name>
<evidence type="ECO:0000256" key="3">
    <source>
        <dbReference type="ARBA" id="ARBA00022679"/>
    </source>
</evidence>
<evidence type="ECO:0000259" key="6">
    <source>
        <dbReference type="Pfam" id="PF18135"/>
    </source>
</evidence>
<keyword evidence="2" id="KW-0489">Methyltransferase</keyword>
<evidence type="ECO:0000313" key="8">
    <source>
        <dbReference type="Proteomes" id="UP000316612"/>
    </source>
</evidence>
<dbReference type="Pfam" id="PF02384">
    <property type="entry name" value="N6_Mtase"/>
    <property type="match status" value="1"/>
</dbReference>
<evidence type="ECO:0000313" key="7">
    <source>
        <dbReference type="EMBL" id="GED07908.1"/>
    </source>
</evidence>
<dbReference type="GO" id="GO:0032259">
    <property type="term" value="P:methylation"/>
    <property type="evidence" value="ECO:0007669"/>
    <property type="project" value="UniProtKB-KW"/>
</dbReference>
<sequence length="1090" mass="121350">MVDLSDLVKGYGALAKDLLNGPGEPEAALSQPVTELVTGVAQELLGLKAVMHREVREDSGAVRPDYGIRINGLMSGHVELKKPGVSLDPSTYAKTSHNARQWQRLSNLPNLLHTNGTDWRLWRYGELIADSSLHTPSLATHKGQLTAPASFLPLLTSFLTWTPTPITSVGKLVDTIAPLAVMLREEVLESLKADRRFAKANNLDASMRPFIGLHRDWRASLYPRATDEEFADGFAQTVVFALVVGLSEGIKLDGLQIPEIAKRLQASHTLLGRALDLLTEHIAESTVGLAIETIVRTLSATKWDHISQGRQDVYLHLYEHFLSAYDPEKRKKSGSFYTPVEIVDSMTRLTDEALKTFLGTPDGLSAESVAVIDPAMGTGTYPLSVLRHVADEASKYGQGAVSDAVSSAAERLYGIELQSGPFSVAELRLTQAVKDFGGALPAGGLNLYVADTLEDPNAGSSRQLSYTLQLIAEQRQRANRMKVETPIQVCIGNPPYKDKSEGLGGWVESGDLRRPKAPLDDFRLPGNGRLEYVLKNLYVYFWRWAMWKVFESTPGSHHGVVCFITATGYLNGPGFKGMRQWIRENTSRGWIINLTPEGKQPPANTTVFNIETEVAIAIFIRDQKNDPTVPAEIKYTELHGLREQKFQALGNLRLDDESFIQTSTDWTDGFVPAAGEVWADYLVLGDIFPWAAPGIKPNKTWVYNPSSEILEQRWNDLLLETDRDLKAQKFRETRDTSLTKAKRPLPGEGTERETHVPFEEVEWPHAPSIVPVGYRSFDRQYIIADNRLLHMPSPSLWAARSEKQLFIAEQHARFPGKGPGVMFSELMPDMNYFNNRGGRAFPIYHPDGSANIAPGLLEALSEHFGVKVEVEHVAAYLAATTAHPEYVSMFKDELTHYSNRLPLTSSTDLWEQSVRLGQTIIWLHTFGKRGEAPVGISSIFDAFTGVPLPEYSRTVGAEMPESVIYEPTTRTLTLGKGVWTNVDPKVWEYTVGGISVVESWVGYRRKNPKGKKTSPLNDLIATSWPSDWSKELHEILVILTHLVHLEERQANLLEQIVGGQQLNVEYLTRVGVKWPTLAKDRKPHFEGALF</sequence>
<gene>
    <name evidence="7" type="ORF">AUR04nite_34400</name>
</gene>
<dbReference type="GO" id="GO:0009007">
    <property type="term" value="F:site-specific DNA-methyltransferase (adenine-specific) activity"/>
    <property type="evidence" value="ECO:0007669"/>
    <property type="project" value="UniProtKB-EC"/>
</dbReference>
<dbReference type="SUPFAM" id="SSF53335">
    <property type="entry name" value="S-adenosyl-L-methionine-dependent methyltransferases"/>
    <property type="match status" value="1"/>
</dbReference>
<evidence type="ECO:0000256" key="2">
    <source>
        <dbReference type="ARBA" id="ARBA00022603"/>
    </source>
</evidence>
<dbReference type="OrthoDB" id="9776021at2"/>
<keyword evidence="3" id="KW-0808">Transferase</keyword>
<dbReference type="GO" id="GO:0003677">
    <property type="term" value="F:DNA binding"/>
    <property type="evidence" value="ECO:0007669"/>
    <property type="project" value="InterPro"/>
</dbReference>
<accession>A0A4Y4DX07</accession>
<organism evidence="7 8">
    <name type="scientific">Glutamicibacter uratoxydans</name>
    <name type="common">Arthrobacter uratoxydans</name>
    <dbReference type="NCBI Taxonomy" id="43667"/>
    <lineage>
        <taxon>Bacteria</taxon>
        <taxon>Bacillati</taxon>
        <taxon>Actinomycetota</taxon>
        <taxon>Actinomycetes</taxon>
        <taxon>Micrococcales</taxon>
        <taxon>Micrococcaceae</taxon>
        <taxon>Glutamicibacter</taxon>
    </lineage>
</organism>
<evidence type="ECO:0000256" key="4">
    <source>
        <dbReference type="ARBA" id="ARBA00047942"/>
    </source>
</evidence>
<dbReference type="RefSeq" id="WP_141367474.1">
    <property type="nucleotide sequence ID" value="NZ_BAAAJL010000012.1"/>
</dbReference>
<dbReference type="PANTHER" id="PTHR33841">
    <property type="entry name" value="DNA METHYLTRANSFERASE YEEA-RELATED"/>
    <property type="match status" value="1"/>
</dbReference>
<feature type="domain" description="Type ISP restriction-modification enzyme LLaBIII C-terminal specificity" evidence="6">
    <location>
        <begin position="686"/>
        <end position="1032"/>
    </location>
</feature>
<dbReference type="Gene3D" id="3.40.50.150">
    <property type="entry name" value="Vaccinia Virus protein VP39"/>
    <property type="match status" value="1"/>
</dbReference>
<dbReference type="Proteomes" id="UP000316612">
    <property type="component" value="Unassembled WGS sequence"/>
</dbReference>
<dbReference type="EC" id="2.1.1.72" evidence="1"/>
<reference evidence="7 8" key="1">
    <citation type="submission" date="2019-06" db="EMBL/GenBank/DDBJ databases">
        <title>Whole genome shotgun sequence of Glutamicibacter uratoxydans NBRC 15515.</title>
        <authorList>
            <person name="Hosoyama A."/>
            <person name="Uohara A."/>
            <person name="Ohji S."/>
            <person name="Ichikawa N."/>
        </authorList>
    </citation>
    <scope>NUCLEOTIDE SEQUENCE [LARGE SCALE GENOMIC DNA]</scope>
    <source>
        <strain evidence="7 8">NBRC 15515</strain>
    </source>
</reference>